<protein>
    <submittedName>
        <fullName evidence="9">Undecaprenyl-phosphate alpha-N-acetylglucosaminyl 1-phosphate transferase</fullName>
    </submittedName>
</protein>
<evidence type="ECO:0000313" key="9">
    <source>
        <dbReference type="EMBL" id="ATL49757.1"/>
    </source>
</evidence>
<keyword evidence="6 8" id="KW-0472">Membrane</keyword>
<feature type="transmembrane region" description="Helical" evidence="8">
    <location>
        <begin position="101"/>
        <end position="119"/>
    </location>
</feature>
<dbReference type="InterPro" id="IPR018480">
    <property type="entry name" value="PNAcMuramoyl-5peptid_Trfase_CS"/>
</dbReference>
<dbReference type="RefSeq" id="WP_098196124.1">
    <property type="nucleotide sequence ID" value="NZ_CP023777.1"/>
</dbReference>
<dbReference type="GO" id="GO:0016780">
    <property type="term" value="F:phosphotransferase activity, for other substituted phosphate groups"/>
    <property type="evidence" value="ECO:0007669"/>
    <property type="project" value="InterPro"/>
</dbReference>
<keyword evidence="7" id="KW-0479">Metal-binding</keyword>
<keyword evidence="10" id="KW-1185">Reference proteome</keyword>
<evidence type="ECO:0000256" key="1">
    <source>
        <dbReference type="ARBA" id="ARBA00004651"/>
    </source>
</evidence>
<feature type="transmembrane region" description="Helical" evidence="8">
    <location>
        <begin position="321"/>
        <end position="340"/>
    </location>
</feature>
<dbReference type="AlphaFoldDB" id="A0A291R0N3"/>
<evidence type="ECO:0000256" key="4">
    <source>
        <dbReference type="ARBA" id="ARBA00022692"/>
    </source>
</evidence>
<keyword evidence="4 8" id="KW-0812">Transmembrane</keyword>
<evidence type="ECO:0000256" key="2">
    <source>
        <dbReference type="ARBA" id="ARBA00022475"/>
    </source>
</evidence>
<feature type="transmembrane region" description="Helical" evidence="8">
    <location>
        <begin position="131"/>
        <end position="153"/>
    </location>
</feature>
<dbReference type="GO" id="GO:0044038">
    <property type="term" value="P:cell wall macromolecule biosynthetic process"/>
    <property type="evidence" value="ECO:0007669"/>
    <property type="project" value="TreeGrafter"/>
</dbReference>
<dbReference type="InterPro" id="IPR000715">
    <property type="entry name" value="Glycosyl_transferase_4"/>
</dbReference>
<evidence type="ECO:0000313" key="10">
    <source>
        <dbReference type="Proteomes" id="UP000220133"/>
    </source>
</evidence>
<feature type="transmembrane region" description="Helical" evidence="8">
    <location>
        <begin position="184"/>
        <end position="203"/>
    </location>
</feature>
<sequence length="381" mass="40968">MENVIIATVLSFVITYFGIPILIKVAELKNLYDEPDERKSHKTLKPTLGGMGFFAGFIIALSICAPSQSMSPLQYLLGAFFIIFMVGLKDDIVGLSPLKKLIGQICAAFCIIYLGNIQITSMYGLFGVQELPYHISLLLTYFTFIVVINAFNLIDGVDGLAGSIGMLVAGVLGAYFLFVHEVLFAVLGFSMAAALAAFLIYNISPSKIFMGDTGSLLIGLVNTILVVKFISVAGNPASALPVAAVPAVAIAILIIPLFDTLRVFMIRMSKGRSPFSADRNHIHHYLLALKLNHRQTTLSLVLTNAIFIAAAFALQNIGATSLLFIVLAAACVSTGCVYWAKKRVQAKSAPLPEPIPAAQTTIISPNPKILKVNTEGVLQDK</sequence>
<gene>
    <name evidence="9" type="ORF">COR50_06830</name>
</gene>
<keyword evidence="3 9" id="KW-0808">Transferase</keyword>
<feature type="transmembrane region" description="Helical" evidence="8">
    <location>
        <begin position="297"/>
        <end position="315"/>
    </location>
</feature>
<dbReference type="Proteomes" id="UP000220133">
    <property type="component" value="Chromosome"/>
</dbReference>
<dbReference type="PANTHER" id="PTHR22926">
    <property type="entry name" value="PHOSPHO-N-ACETYLMURAMOYL-PENTAPEPTIDE-TRANSFERASE"/>
    <property type="match status" value="1"/>
</dbReference>
<feature type="binding site" evidence="7">
    <location>
        <position position="152"/>
    </location>
    <ligand>
        <name>Mg(2+)</name>
        <dbReference type="ChEBI" id="CHEBI:18420"/>
    </ligand>
</feature>
<feature type="transmembrane region" description="Helical" evidence="8">
    <location>
        <begin position="239"/>
        <end position="258"/>
    </location>
</feature>
<name>A0A291R0N3_9BACT</name>
<dbReference type="PANTHER" id="PTHR22926:SF3">
    <property type="entry name" value="UNDECAPRENYL-PHOSPHATE ALPHA-N-ACETYLGLUCOSAMINYL 1-PHOSPHATE TRANSFERASE"/>
    <property type="match status" value="1"/>
</dbReference>
<comment type="subcellular location">
    <subcellularLocation>
        <location evidence="1">Cell membrane</location>
        <topology evidence="1">Multi-pass membrane protein</topology>
    </subcellularLocation>
</comment>
<dbReference type="EMBL" id="CP023777">
    <property type="protein sequence ID" value="ATL49757.1"/>
    <property type="molecule type" value="Genomic_DNA"/>
</dbReference>
<dbReference type="GO" id="GO:0071555">
    <property type="term" value="P:cell wall organization"/>
    <property type="evidence" value="ECO:0007669"/>
    <property type="project" value="TreeGrafter"/>
</dbReference>
<dbReference type="GO" id="GO:0005886">
    <property type="term" value="C:plasma membrane"/>
    <property type="evidence" value="ECO:0007669"/>
    <property type="project" value="UniProtKB-SubCell"/>
</dbReference>
<feature type="transmembrane region" description="Helical" evidence="8">
    <location>
        <begin position="160"/>
        <end position="178"/>
    </location>
</feature>
<dbReference type="OrthoDB" id="9783652at2"/>
<organism evidence="9 10">
    <name type="scientific">Chitinophaga caeni</name>
    <dbReference type="NCBI Taxonomy" id="2029983"/>
    <lineage>
        <taxon>Bacteria</taxon>
        <taxon>Pseudomonadati</taxon>
        <taxon>Bacteroidota</taxon>
        <taxon>Chitinophagia</taxon>
        <taxon>Chitinophagales</taxon>
        <taxon>Chitinophagaceae</taxon>
        <taxon>Chitinophaga</taxon>
    </lineage>
</organism>
<evidence type="ECO:0000256" key="5">
    <source>
        <dbReference type="ARBA" id="ARBA00022989"/>
    </source>
</evidence>
<feature type="binding site" evidence="7">
    <location>
        <position position="212"/>
    </location>
    <ligand>
        <name>Mg(2+)</name>
        <dbReference type="ChEBI" id="CHEBI:18420"/>
    </ligand>
</feature>
<keyword evidence="2" id="KW-1003">Cell membrane</keyword>
<proteinExistence type="predicted"/>
<dbReference type="PROSITE" id="PS01348">
    <property type="entry name" value="MRAY_2"/>
    <property type="match status" value="1"/>
</dbReference>
<comment type="cofactor">
    <cofactor evidence="7">
        <name>Mg(2+)</name>
        <dbReference type="ChEBI" id="CHEBI:18420"/>
    </cofactor>
</comment>
<evidence type="ECO:0000256" key="8">
    <source>
        <dbReference type="SAM" id="Phobius"/>
    </source>
</evidence>
<dbReference type="KEGG" id="cbae:COR50_06830"/>
<accession>A0A291R0N3</accession>
<feature type="transmembrane region" description="Helical" evidence="8">
    <location>
        <begin position="47"/>
        <end position="66"/>
    </location>
</feature>
<feature type="transmembrane region" description="Helical" evidence="8">
    <location>
        <begin position="215"/>
        <end position="233"/>
    </location>
</feature>
<feature type="transmembrane region" description="Helical" evidence="8">
    <location>
        <begin position="72"/>
        <end position="89"/>
    </location>
</feature>
<dbReference type="GO" id="GO:0046872">
    <property type="term" value="F:metal ion binding"/>
    <property type="evidence" value="ECO:0007669"/>
    <property type="project" value="UniProtKB-KW"/>
</dbReference>
<evidence type="ECO:0000256" key="6">
    <source>
        <dbReference type="ARBA" id="ARBA00023136"/>
    </source>
</evidence>
<dbReference type="Pfam" id="PF00953">
    <property type="entry name" value="Glycos_transf_4"/>
    <property type="match status" value="1"/>
</dbReference>
<keyword evidence="5 8" id="KW-1133">Transmembrane helix</keyword>
<keyword evidence="7" id="KW-0460">Magnesium</keyword>
<feature type="transmembrane region" description="Helical" evidence="8">
    <location>
        <begin position="6"/>
        <end position="26"/>
    </location>
</feature>
<reference evidence="9 10" key="1">
    <citation type="submission" date="2017-10" db="EMBL/GenBank/DDBJ databases">
        <title>Paenichitinophaga pekingensis gen. nov., sp. nov., isolated from activated sludge.</title>
        <authorList>
            <person name="Jin D."/>
            <person name="Kong X."/>
            <person name="Deng Y."/>
            <person name="Bai Z."/>
        </authorList>
    </citation>
    <scope>NUCLEOTIDE SEQUENCE [LARGE SCALE GENOMIC DNA]</scope>
    <source>
        <strain evidence="9 10">13</strain>
    </source>
</reference>
<dbReference type="CDD" id="cd06853">
    <property type="entry name" value="GT_WecA_like"/>
    <property type="match status" value="1"/>
</dbReference>
<evidence type="ECO:0000256" key="3">
    <source>
        <dbReference type="ARBA" id="ARBA00022679"/>
    </source>
</evidence>
<dbReference type="GO" id="GO:0009103">
    <property type="term" value="P:lipopolysaccharide biosynthetic process"/>
    <property type="evidence" value="ECO:0007669"/>
    <property type="project" value="TreeGrafter"/>
</dbReference>
<evidence type="ECO:0000256" key="7">
    <source>
        <dbReference type="PIRSR" id="PIRSR600715-1"/>
    </source>
</evidence>